<dbReference type="InterPro" id="IPR029033">
    <property type="entry name" value="His_PPase_superfam"/>
</dbReference>
<dbReference type="PANTHER" id="PTHR48100">
    <property type="entry name" value="BROAD-SPECIFICITY PHOSPHATASE YOR283W-RELATED"/>
    <property type="match status" value="1"/>
</dbReference>
<proteinExistence type="predicted"/>
<dbReference type="Gene3D" id="3.40.50.1240">
    <property type="entry name" value="Phosphoglycerate mutase-like"/>
    <property type="match status" value="1"/>
</dbReference>
<dbReference type="OrthoDB" id="8347407at2"/>
<dbReference type="InterPro" id="IPR013078">
    <property type="entry name" value="His_Pase_superF_clade-1"/>
</dbReference>
<keyword evidence="2" id="KW-1185">Reference proteome</keyword>
<sequence length="192" mass="21662">MTRLHLVRHGPTHAKTMVGWSDLPADLSDTAAINRLSGFLPKSGLIISSDLSRTIATADAIQGERRRLPHDPDLREIHFGDWELRKFKEIEAEDPDRIRAYWEHPGDVRPPNGESWNEVATRVNRGIDRLIAGHAGEDLIVVVHFGVILTQVQRAECLTASEVFAHRIDNLSVTSIQIENNNWSLQHINHIP</sequence>
<dbReference type="RefSeq" id="WP_132858709.1">
    <property type="nucleotide sequence ID" value="NZ_SMGR01000001.1"/>
</dbReference>
<dbReference type="GO" id="GO:0005737">
    <property type="term" value="C:cytoplasm"/>
    <property type="evidence" value="ECO:0007669"/>
    <property type="project" value="TreeGrafter"/>
</dbReference>
<evidence type="ECO:0000313" key="1">
    <source>
        <dbReference type="EMBL" id="TCL08599.1"/>
    </source>
</evidence>
<evidence type="ECO:0000313" key="2">
    <source>
        <dbReference type="Proteomes" id="UP000295673"/>
    </source>
</evidence>
<dbReference type="Proteomes" id="UP000295673">
    <property type="component" value="Unassembled WGS sequence"/>
</dbReference>
<dbReference type="SUPFAM" id="SSF53254">
    <property type="entry name" value="Phosphoglycerate mutase-like"/>
    <property type="match status" value="1"/>
</dbReference>
<gene>
    <name evidence="1" type="ORF">BXY66_0636</name>
</gene>
<reference evidence="1 2" key="1">
    <citation type="submission" date="2019-03" db="EMBL/GenBank/DDBJ databases">
        <title>Genomic Encyclopedia of Archaeal and Bacterial Type Strains, Phase II (KMG-II): from individual species to whole genera.</title>
        <authorList>
            <person name="Goeker M."/>
        </authorList>
    </citation>
    <scope>NUCLEOTIDE SEQUENCE [LARGE SCALE GENOMIC DNA]</scope>
    <source>
        <strain evidence="1 2">DSM 26433</strain>
    </source>
</reference>
<dbReference type="EMBL" id="SMGR01000001">
    <property type="protein sequence ID" value="TCL08599.1"/>
    <property type="molecule type" value="Genomic_DNA"/>
</dbReference>
<dbReference type="PANTHER" id="PTHR48100:SF1">
    <property type="entry name" value="HISTIDINE PHOSPHATASE FAMILY PROTEIN-RELATED"/>
    <property type="match status" value="1"/>
</dbReference>
<dbReference type="GO" id="GO:0016791">
    <property type="term" value="F:phosphatase activity"/>
    <property type="evidence" value="ECO:0007669"/>
    <property type="project" value="TreeGrafter"/>
</dbReference>
<dbReference type="Pfam" id="PF00300">
    <property type="entry name" value="His_Phos_1"/>
    <property type="match status" value="1"/>
</dbReference>
<dbReference type="CDD" id="cd07067">
    <property type="entry name" value="HP_PGM_like"/>
    <property type="match status" value="1"/>
</dbReference>
<accession>A0A4R1NLL0</accession>
<dbReference type="AlphaFoldDB" id="A0A4R1NLL0"/>
<protein>
    <submittedName>
        <fullName evidence="1">Broad specificity phosphatase PhoE</fullName>
    </submittedName>
</protein>
<dbReference type="SMART" id="SM00855">
    <property type="entry name" value="PGAM"/>
    <property type="match status" value="1"/>
</dbReference>
<name>A0A4R1NLL0_9RHOB</name>
<dbReference type="InterPro" id="IPR050275">
    <property type="entry name" value="PGM_Phosphatase"/>
</dbReference>
<comment type="caution">
    <text evidence="1">The sequence shown here is derived from an EMBL/GenBank/DDBJ whole genome shotgun (WGS) entry which is preliminary data.</text>
</comment>
<organism evidence="1 2">
    <name type="scientific">Shimia isoporae</name>
    <dbReference type="NCBI Taxonomy" id="647720"/>
    <lineage>
        <taxon>Bacteria</taxon>
        <taxon>Pseudomonadati</taxon>
        <taxon>Pseudomonadota</taxon>
        <taxon>Alphaproteobacteria</taxon>
        <taxon>Rhodobacterales</taxon>
        <taxon>Roseobacteraceae</taxon>
    </lineage>
</organism>